<evidence type="ECO:0000256" key="2">
    <source>
        <dbReference type="SAM" id="Phobius"/>
    </source>
</evidence>
<reference evidence="3 4" key="1">
    <citation type="submission" date="2018-11" db="EMBL/GenBank/DDBJ databases">
        <authorList>
            <person name="Li F."/>
        </authorList>
    </citation>
    <scope>NUCLEOTIDE SEQUENCE [LARGE SCALE GENOMIC DNA]</scope>
    <source>
        <strain evidence="3 4">KIS18-7</strain>
    </source>
</reference>
<dbReference type="OrthoDB" id="3791012at2"/>
<feature type="region of interest" description="Disordered" evidence="1">
    <location>
        <begin position="1"/>
        <end position="55"/>
    </location>
</feature>
<organism evidence="3 4">
    <name type="scientific">Nocardioides marmorisolisilvae</name>
    <dbReference type="NCBI Taxonomy" id="1542737"/>
    <lineage>
        <taxon>Bacteria</taxon>
        <taxon>Bacillati</taxon>
        <taxon>Actinomycetota</taxon>
        <taxon>Actinomycetes</taxon>
        <taxon>Propionibacteriales</taxon>
        <taxon>Nocardioidaceae</taxon>
        <taxon>Nocardioides</taxon>
    </lineage>
</organism>
<accession>A0A3N0DVY3</accession>
<dbReference type="Proteomes" id="UP000277094">
    <property type="component" value="Unassembled WGS sequence"/>
</dbReference>
<feature type="compositionally biased region" description="Basic and acidic residues" evidence="1">
    <location>
        <begin position="24"/>
        <end position="45"/>
    </location>
</feature>
<keyword evidence="2" id="KW-1133">Transmembrane helix</keyword>
<sequence length="242" mass="26492">MGEMDMGDQNGAPLEADTTTAEQVSREDWAEQRRAEARAHLDPPSHFDTPSWLGPSQREYVPPQVPVQPEPVHDQLHVYAPTPIADSVPDAAHWVEHRKPRFFVGALLSLALLGAVASLVFAIVAQSVIAVGALVGCAVIAVIFRGALMSSALTTVDLKSSTLKVREGNELSVFNLADPATRVEVTGTPGSSSWKVVLESVHHREIVLTAANVNPVEFDTILLHYRAVAERERQDRHDRYNR</sequence>
<evidence type="ECO:0000256" key="1">
    <source>
        <dbReference type="SAM" id="MobiDB-lite"/>
    </source>
</evidence>
<dbReference type="RefSeq" id="WP_123234268.1">
    <property type="nucleotide sequence ID" value="NZ_RJSG01000002.1"/>
</dbReference>
<feature type="transmembrane region" description="Helical" evidence="2">
    <location>
        <begin position="102"/>
        <end position="123"/>
    </location>
</feature>
<proteinExistence type="predicted"/>
<comment type="caution">
    <text evidence="3">The sequence shown here is derived from an EMBL/GenBank/DDBJ whole genome shotgun (WGS) entry which is preliminary data.</text>
</comment>
<keyword evidence="2" id="KW-0472">Membrane</keyword>
<evidence type="ECO:0000313" key="4">
    <source>
        <dbReference type="Proteomes" id="UP000277094"/>
    </source>
</evidence>
<evidence type="ECO:0000313" key="3">
    <source>
        <dbReference type="EMBL" id="RNL79764.1"/>
    </source>
</evidence>
<keyword evidence="2" id="KW-0812">Transmembrane</keyword>
<keyword evidence="4" id="KW-1185">Reference proteome</keyword>
<dbReference type="EMBL" id="RJSG01000002">
    <property type="protein sequence ID" value="RNL79764.1"/>
    <property type="molecule type" value="Genomic_DNA"/>
</dbReference>
<gene>
    <name evidence="3" type="ORF">EFL95_12485</name>
</gene>
<feature type="transmembrane region" description="Helical" evidence="2">
    <location>
        <begin position="129"/>
        <end position="148"/>
    </location>
</feature>
<protein>
    <submittedName>
        <fullName evidence="3">Uncharacterized protein</fullName>
    </submittedName>
</protein>
<dbReference type="AlphaFoldDB" id="A0A3N0DVY3"/>
<name>A0A3N0DVY3_9ACTN</name>